<feature type="transmembrane region" description="Helical" evidence="5">
    <location>
        <begin position="264"/>
        <end position="281"/>
    </location>
</feature>
<keyword evidence="4 5" id="KW-0472">Membrane</keyword>
<feature type="transmembrane region" description="Helical" evidence="5">
    <location>
        <begin position="118"/>
        <end position="137"/>
    </location>
</feature>
<dbReference type="PANTHER" id="PTHR12570">
    <property type="match status" value="1"/>
</dbReference>
<feature type="transmembrane region" description="Helical" evidence="5">
    <location>
        <begin position="76"/>
        <end position="94"/>
    </location>
</feature>
<comment type="subcellular location">
    <subcellularLocation>
        <location evidence="1">Membrane</location>
        <topology evidence="1">Multi-pass membrane protein</topology>
    </subcellularLocation>
</comment>
<dbReference type="InterPro" id="IPR008521">
    <property type="entry name" value="Mg_trans_NIPA"/>
</dbReference>
<dbReference type="GeneID" id="20375542"/>
<evidence type="ECO:0000313" key="7">
    <source>
        <dbReference type="Proteomes" id="UP000014064"/>
    </source>
</evidence>
<protein>
    <submittedName>
        <fullName evidence="6">Uncharacterized protein</fullName>
    </submittedName>
</protein>
<keyword evidence="3 5" id="KW-1133">Transmembrane helix</keyword>
<dbReference type="EMBL" id="KE007245">
    <property type="protein sequence ID" value="EOQ99075.1"/>
    <property type="molecule type" value="Genomic_DNA"/>
</dbReference>
<gene>
    <name evidence="6" type="ORF">J056_002590</name>
</gene>
<dbReference type="Proteomes" id="UP000014064">
    <property type="component" value="Unassembled WGS sequence"/>
</dbReference>
<reference evidence="7" key="1">
    <citation type="journal article" date="2013" name="BMC Genomics">
        <title>Genome and transcriptome sequencing of the halophilic fungus Wallemia ichthyophaga: haloadaptations present and absent.</title>
        <authorList>
            <person name="Zajc J."/>
            <person name="Liu Y."/>
            <person name="Dai W."/>
            <person name="Yang Z."/>
            <person name="Hu J."/>
            <person name="Gostincar C."/>
            <person name="Gunde-Cimerman N."/>
        </authorList>
    </citation>
    <scope>NUCLEOTIDE SEQUENCE [LARGE SCALE GENOMIC DNA]</scope>
    <source>
        <strain evidence="7">EXF-994 / CBS 113033</strain>
    </source>
</reference>
<feature type="transmembrane region" description="Helical" evidence="5">
    <location>
        <begin position="232"/>
        <end position="252"/>
    </location>
</feature>
<name>R9AG87_WALI9</name>
<dbReference type="GO" id="GO:0015095">
    <property type="term" value="F:magnesium ion transmembrane transporter activity"/>
    <property type="evidence" value="ECO:0007669"/>
    <property type="project" value="InterPro"/>
</dbReference>
<dbReference type="KEGG" id="wic:J056_002590"/>
<evidence type="ECO:0000256" key="3">
    <source>
        <dbReference type="ARBA" id="ARBA00022989"/>
    </source>
</evidence>
<dbReference type="Pfam" id="PF05653">
    <property type="entry name" value="Mg_trans_NIPA"/>
    <property type="match status" value="2"/>
</dbReference>
<feature type="transmembrane region" description="Helical" evidence="5">
    <location>
        <begin position="164"/>
        <end position="186"/>
    </location>
</feature>
<dbReference type="OMA" id="NRGVQLC"/>
<dbReference type="OrthoDB" id="2504919at2759"/>
<sequence length="362" mass="39537">MLGSTELGFDNAAQITYRQFYQWLIGFTLYLVFNVLGTIIQLASLPLIVLAPLGAISLLPNVVFARVLLKDKRRELLQGIVLIVIGATLIAYHSDVTPEQHLSYDRLMELFNRSVNQAYLAIQSLATLAALGVAHIWDRSRTQSAAEATPLIGEDRKARYNGPAVLFASCSGVLSGMCLLLAKGGIDGIIENSEWRVLLHWQIGLLLAVLAIAAVVQLYYLNLALKCSDPSLISPLAFCFYNVSSILNGLVFFDQYSHTSTTDLMTISAGTVTLLVGVWIVSGNGDNMDQAGNLRNSGHSEYSEHLAHTEHPIETNMQHSPPISPIQGFSIGISANSPGFAFKEQTRQISLIKSITNMFKAK</sequence>
<evidence type="ECO:0000256" key="1">
    <source>
        <dbReference type="ARBA" id="ARBA00004141"/>
    </source>
</evidence>
<feature type="transmembrane region" description="Helical" evidence="5">
    <location>
        <begin position="198"/>
        <end position="220"/>
    </location>
</feature>
<keyword evidence="2 5" id="KW-0812">Transmembrane</keyword>
<evidence type="ECO:0000313" key="6">
    <source>
        <dbReference type="EMBL" id="EOQ99075.1"/>
    </source>
</evidence>
<dbReference type="eggNOG" id="KOG2922">
    <property type="taxonomic scope" value="Eukaryota"/>
</dbReference>
<dbReference type="HOGENOM" id="CLU_765491_0_0_1"/>
<proteinExistence type="predicted"/>
<evidence type="ECO:0000256" key="4">
    <source>
        <dbReference type="ARBA" id="ARBA00023136"/>
    </source>
</evidence>
<dbReference type="RefSeq" id="XP_009270130.1">
    <property type="nucleotide sequence ID" value="XM_009271855.1"/>
</dbReference>
<organism evidence="6 7">
    <name type="scientific">Wallemia ichthyophaga (strain EXF-994 / CBS 113033)</name>
    <dbReference type="NCBI Taxonomy" id="1299270"/>
    <lineage>
        <taxon>Eukaryota</taxon>
        <taxon>Fungi</taxon>
        <taxon>Dikarya</taxon>
        <taxon>Basidiomycota</taxon>
        <taxon>Wallemiomycotina</taxon>
        <taxon>Wallemiomycetes</taxon>
        <taxon>Wallemiales</taxon>
        <taxon>Wallemiaceae</taxon>
        <taxon>Wallemia</taxon>
    </lineage>
</organism>
<keyword evidence="7" id="KW-1185">Reference proteome</keyword>
<dbReference type="AlphaFoldDB" id="R9AG87"/>
<feature type="transmembrane region" description="Helical" evidence="5">
    <location>
        <begin position="20"/>
        <end position="43"/>
    </location>
</feature>
<evidence type="ECO:0000256" key="2">
    <source>
        <dbReference type="ARBA" id="ARBA00022692"/>
    </source>
</evidence>
<dbReference type="PANTHER" id="PTHR12570:SF86">
    <property type="entry name" value="ADR321CP"/>
    <property type="match status" value="1"/>
</dbReference>
<dbReference type="GO" id="GO:0016020">
    <property type="term" value="C:membrane"/>
    <property type="evidence" value="ECO:0007669"/>
    <property type="project" value="UniProtKB-SubCell"/>
</dbReference>
<accession>R9AG87</accession>
<evidence type="ECO:0000256" key="5">
    <source>
        <dbReference type="SAM" id="Phobius"/>
    </source>
</evidence>
<feature type="transmembrane region" description="Helical" evidence="5">
    <location>
        <begin position="49"/>
        <end position="69"/>
    </location>
</feature>